<reference evidence="2" key="2">
    <citation type="submission" date="2016-01" db="EMBL/GenBank/DDBJ databases">
        <authorList>
            <person name="Hong K.W."/>
        </authorList>
    </citation>
    <scope>NUCLEOTIDE SEQUENCE</scope>
    <source>
        <strain evidence="2">M40</strain>
    </source>
</reference>
<dbReference type="Proteomes" id="UP000594979">
    <property type="component" value="Chromosome"/>
</dbReference>
<reference evidence="5 8" key="4">
    <citation type="submission" date="2019-02" db="EMBL/GenBank/DDBJ databases">
        <authorList>
            <consortium name="Pathogen Informatics"/>
        </authorList>
    </citation>
    <scope>NUCLEOTIDE SEQUENCE [LARGE SCALE GENOMIC DNA]</scope>
    <source>
        <strain evidence="5 8">3012STDY7078520</strain>
    </source>
</reference>
<gene>
    <name evidence="2" type="ORF">AVW13_04825</name>
    <name evidence="3" type="ORF">B8X04_00040</name>
    <name evidence="4" type="ORF">I6G59_06470</name>
    <name evidence="5" type="ORF">NCTC12391_02786</name>
</gene>
<dbReference type="AlphaFoldDB" id="A0A165EGI8"/>
<dbReference type="Proteomes" id="UP000076612">
    <property type="component" value="Unassembled WGS sequence"/>
</dbReference>
<keyword evidence="1" id="KW-1133">Transmembrane helix</keyword>
<evidence type="ECO:0000313" key="8">
    <source>
        <dbReference type="Proteomes" id="UP000386281"/>
    </source>
</evidence>
<reference evidence="6" key="1">
    <citation type="submission" date="2016-01" db="EMBL/GenBank/DDBJ databases">
        <title>Draft genome of Chromobacterium sp. F49.</title>
        <authorList>
            <person name="Hong K.W."/>
        </authorList>
    </citation>
    <scope>NUCLEOTIDE SEQUENCE [LARGE SCALE GENOMIC DNA]</scope>
    <source>
        <strain evidence="6">M40</strain>
    </source>
</reference>
<evidence type="ECO:0000256" key="1">
    <source>
        <dbReference type="SAM" id="Phobius"/>
    </source>
</evidence>
<dbReference type="KEGG" id="bcau:I6G59_06470"/>
<proteinExistence type="predicted"/>
<evidence type="ECO:0000313" key="3">
    <source>
        <dbReference type="EMBL" id="PAK97009.1"/>
    </source>
</evidence>
<evidence type="ECO:0000313" key="6">
    <source>
        <dbReference type="Proteomes" id="UP000076612"/>
    </source>
</evidence>
<feature type="transmembrane region" description="Helical" evidence="1">
    <location>
        <begin position="63"/>
        <end position="81"/>
    </location>
</feature>
<evidence type="ECO:0000313" key="7">
    <source>
        <dbReference type="Proteomes" id="UP000216867"/>
    </source>
</evidence>
<evidence type="ECO:0000313" key="5">
    <source>
        <dbReference type="EMBL" id="VEW14637.1"/>
    </source>
</evidence>
<dbReference type="RefSeq" id="WP_009380240.1">
    <property type="nucleotide sequence ID" value="NZ_CAACXN010000015.1"/>
</dbReference>
<dbReference type="EMBL" id="LQQR01000004">
    <property type="protein sequence ID" value="KZE23208.1"/>
    <property type="molecule type" value="Genomic_DNA"/>
</dbReference>
<evidence type="ECO:0000313" key="2">
    <source>
        <dbReference type="EMBL" id="KZE23208.1"/>
    </source>
</evidence>
<reference evidence="4 9" key="5">
    <citation type="submission" date="2020-12" db="EMBL/GenBank/DDBJ databases">
        <title>FDA dAtabase for Regulatory Grade micrObial Sequences (FDA-ARGOS): Supporting development and validation of Infectious Disease Dx tests.</title>
        <authorList>
            <person name="Sproer C."/>
            <person name="Gronow S."/>
            <person name="Severitt S."/>
            <person name="Schroder I."/>
            <person name="Tallon L."/>
            <person name="Sadzewicz L."/>
            <person name="Zhao X."/>
            <person name="Boylan J."/>
            <person name="Ott S."/>
            <person name="Bowen H."/>
            <person name="Vavikolanu K."/>
            <person name="Mehta A."/>
            <person name="Aluvathingal J."/>
            <person name="Nadendla S."/>
            <person name="Lowell S."/>
            <person name="Myers T."/>
            <person name="Yan Y."/>
            <person name="Sichtig H."/>
        </authorList>
    </citation>
    <scope>NUCLEOTIDE SEQUENCE [LARGE SCALE GENOMIC DNA]</scope>
    <source>
        <strain evidence="4 9">FDAARGOS_902</strain>
    </source>
</reference>
<dbReference type="EMBL" id="CAACXN010000015">
    <property type="protein sequence ID" value="VEW14637.1"/>
    <property type="molecule type" value="Genomic_DNA"/>
</dbReference>
<evidence type="ECO:0000313" key="4">
    <source>
        <dbReference type="EMBL" id="QPS34947.1"/>
    </source>
</evidence>
<accession>A0A165EGI8</accession>
<dbReference type="EMBL" id="NCWY01000001">
    <property type="protein sequence ID" value="PAK97009.1"/>
    <property type="molecule type" value="Genomic_DNA"/>
</dbReference>
<dbReference type="Proteomes" id="UP000216867">
    <property type="component" value="Unassembled WGS sequence"/>
</dbReference>
<feature type="transmembrane region" description="Helical" evidence="1">
    <location>
        <begin position="33"/>
        <end position="51"/>
    </location>
</feature>
<feature type="transmembrane region" description="Helical" evidence="1">
    <location>
        <begin position="7"/>
        <end position="27"/>
    </location>
</feature>
<feature type="transmembrane region" description="Helical" evidence="1">
    <location>
        <begin position="87"/>
        <end position="107"/>
    </location>
</feature>
<evidence type="ECO:0000313" key="9">
    <source>
        <dbReference type="Proteomes" id="UP000594979"/>
    </source>
</evidence>
<dbReference type="Proteomes" id="UP000386281">
    <property type="component" value="Unassembled WGS sequence"/>
</dbReference>
<keyword evidence="1" id="KW-0812">Transmembrane</keyword>
<dbReference type="GeneID" id="99775043"/>
<organism evidence="2 6">
    <name type="scientific">Brevibacterium casei</name>
    <dbReference type="NCBI Taxonomy" id="33889"/>
    <lineage>
        <taxon>Bacteria</taxon>
        <taxon>Bacillati</taxon>
        <taxon>Actinomycetota</taxon>
        <taxon>Actinomycetes</taxon>
        <taxon>Micrococcales</taxon>
        <taxon>Brevibacteriaceae</taxon>
        <taxon>Brevibacterium</taxon>
    </lineage>
</organism>
<reference evidence="3 7" key="3">
    <citation type="submission" date="2017-04" db="EMBL/GenBank/DDBJ databases">
        <title>Kefir bacterial isolates.</title>
        <authorList>
            <person name="Kim Y."/>
            <person name="Blasche S."/>
            <person name="Patil K.R."/>
        </authorList>
    </citation>
    <scope>NUCLEOTIDE SEQUENCE [LARGE SCALE GENOMIC DNA]</scope>
    <source>
        <strain evidence="3 7">OG2</strain>
    </source>
</reference>
<name>A0A165EGI8_9MICO</name>
<protein>
    <submittedName>
        <fullName evidence="2">Uncharacterized protein</fullName>
    </submittedName>
</protein>
<keyword evidence="1" id="KW-0472">Membrane</keyword>
<sequence>MNPKRDRIVGLICGVLGAAVIGIGVFWVSLPALILAAAMAALPIALIVRGSDDAPPRQPWHRWVVVGLLLATVVVAIASLLDIAPLWPVVFGCLGAAYYSLGILLLARRRPVAPNAATDARPLS</sequence>
<dbReference type="EMBL" id="CP065682">
    <property type="protein sequence ID" value="QPS34947.1"/>
    <property type="molecule type" value="Genomic_DNA"/>
</dbReference>